<comment type="caution">
    <text evidence="1">The sequence shown here is derived from an EMBL/GenBank/DDBJ whole genome shotgun (WGS) entry which is preliminary data.</text>
</comment>
<reference evidence="1 2" key="1">
    <citation type="submission" date="2019-02" db="EMBL/GenBank/DDBJ databases">
        <title>Genomic Encyclopedia of Type Strains, Phase IV (KMG-IV): sequencing the most valuable type-strain genomes for metagenomic binning, comparative biology and taxonomic classification.</title>
        <authorList>
            <person name="Goeker M."/>
        </authorList>
    </citation>
    <scope>NUCLEOTIDE SEQUENCE [LARGE SCALE GENOMIC DNA]</scope>
    <source>
        <strain evidence="1 2">DSM 101727</strain>
    </source>
</reference>
<sequence>MASLVRRLFGKLTHGLPDSFTGELSPEENVVAVGDLRGGGHLVATTRGLWISDGTDARRLDWHLISKAAWDDGSLTVVEARESGTAGAAVLLEDQAPQRFRLSTPRKVPQVVHQRVTGSIKSSHHRDLPGGGAWFVQRSVPGQDGVVLQVRPDPGTDEGPLRSLAAEVAEAMRLARERAQQ</sequence>
<evidence type="ECO:0000313" key="1">
    <source>
        <dbReference type="EMBL" id="RZS29651.1"/>
    </source>
</evidence>
<keyword evidence="2" id="KW-1185">Reference proteome</keyword>
<dbReference type="RefSeq" id="WP_242613830.1">
    <property type="nucleotide sequence ID" value="NZ_SGWQ01000019.1"/>
</dbReference>
<dbReference type="AlphaFoldDB" id="A0A4V2ER93"/>
<accession>A0A4V2ER93</accession>
<gene>
    <name evidence="1" type="ORF">EV193_11954</name>
</gene>
<name>A0A4V2ER93_9PSEU</name>
<dbReference type="EMBL" id="SGWQ01000019">
    <property type="protein sequence ID" value="RZS29651.1"/>
    <property type="molecule type" value="Genomic_DNA"/>
</dbReference>
<evidence type="ECO:0000313" key="2">
    <source>
        <dbReference type="Proteomes" id="UP000294257"/>
    </source>
</evidence>
<proteinExistence type="predicted"/>
<protein>
    <submittedName>
        <fullName evidence="1">Uncharacterized protein</fullName>
    </submittedName>
</protein>
<organism evidence="1 2">
    <name type="scientific">Herbihabitans rhizosphaerae</name>
    <dbReference type="NCBI Taxonomy" id="1872711"/>
    <lineage>
        <taxon>Bacteria</taxon>
        <taxon>Bacillati</taxon>
        <taxon>Actinomycetota</taxon>
        <taxon>Actinomycetes</taxon>
        <taxon>Pseudonocardiales</taxon>
        <taxon>Pseudonocardiaceae</taxon>
        <taxon>Herbihabitans</taxon>
    </lineage>
</organism>
<dbReference type="Proteomes" id="UP000294257">
    <property type="component" value="Unassembled WGS sequence"/>
</dbReference>